<proteinExistence type="predicted"/>
<dbReference type="SUPFAM" id="SSF53474">
    <property type="entry name" value="alpha/beta-Hydrolases"/>
    <property type="match status" value="1"/>
</dbReference>
<comment type="caution">
    <text evidence="1">The sequence shown here is derived from an EMBL/GenBank/DDBJ whole genome shotgun (WGS) entry which is preliminary data.</text>
</comment>
<dbReference type="AlphaFoldDB" id="X1USN9"/>
<feature type="non-terminal residue" evidence="1">
    <location>
        <position position="142"/>
    </location>
</feature>
<protein>
    <recommendedName>
        <fullName evidence="2">Dienelactone hydrolase domain-containing protein</fullName>
    </recommendedName>
</protein>
<dbReference type="Gene3D" id="3.40.50.1820">
    <property type="entry name" value="alpha/beta hydrolase"/>
    <property type="match status" value="1"/>
</dbReference>
<evidence type="ECO:0000313" key="1">
    <source>
        <dbReference type="EMBL" id="GAJ20464.1"/>
    </source>
</evidence>
<name>X1USN9_9ZZZZ</name>
<dbReference type="InterPro" id="IPR029058">
    <property type="entry name" value="AB_hydrolase_fold"/>
</dbReference>
<dbReference type="EMBL" id="BARW01039445">
    <property type="protein sequence ID" value="GAJ20464.1"/>
    <property type="molecule type" value="Genomic_DNA"/>
</dbReference>
<gene>
    <name evidence="1" type="ORF">S12H4_60081</name>
</gene>
<organism evidence="1">
    <name type="scientific">marine sediment metagenome</name>
    <dbReference type="NCBI Taxonomy" id="412755"/>
    <lineage>
        <taxon>unclassified sequences</taxon>
        <taxon>metagenomes</taxon>
        <taxon>ecological metagenomes</taxon>
    </lineage>
</organism>
<accession>X1USN9</accession>
<reference evidence="1" key="1">
    <citation type="journal article" date="2014" name="Front. Microbiol.">
        <title>High frequency of phylogenetically diverse reductive dehalogenase-homologous genes in deep subseafloor sedimentary metagenomes.</title>
        <authorList>
            <person name="Kawai M."/>
            <person name="Futagami T."/>
            <person name="Toyoda A."/>
            <person name="Takaki Y."/>
            <person name="Nishi S."/>
            <person name="Hori S."/>
            <person name="Arai W."/>
            <person name="Tsubouchi T."/>
            <person name="Morono Y."/>
            <person name="Uchiyama I."/>
            <person name="Ito T."/>
            <person name="Fujiyama A."/>
            <person name="Inagaki F."/>
            <person name="Takami H."/>
        </authorList>
    </citation>
    <scope>NUCLEOTIDE SEQUENCE</scope>
    <source>
        <strain evidence="1">Expedition CK06-06</strain>
    </source>
</reference>
<sequence length="142" mass="15437">MLVLRQWESEGEGLALVHAERDIGGAVDYVKARGYSDIGISGFSSGAAATLAFASQESVTAIIADSSFAYVTGPFVKRAIEEKNLPKLLVEFFTPGIFLMAKIIYGYEKVEPVDIVADISCPILFIHGEADDWIPVEDVYES</sequence>
<evidence type="ECO:0008006" key="2">
    <source>
        <dbReference type="Google" id="ProtNLM"/>
    </source>
</evidence>